<dbReference type="InterPro" id="IPR036851">
    <property type="entry name" value="Chloroperoxidase-like_sf"/>
</dbReference>
<sequence>MHSLLTLTTLLGTTSALSGMLSNTNLPRSSTSKKILPGPRLVSREEISSPILTKRDNTTYPPFLGPRPGDVRSPCPGLNALANHDICPRNGKGYTIPLLTDCLKRGMNMGADFSLFVGAAGIGSSPNFLSLEFDLDQLDHHDMVIEHDASLSRADASTGNNYSFNQTIWDTVLAYYDGTTETSIPVAAKAKYNRVQTESKRDPTFTYGPVQFIFSYGETAIYLSTMGDPTTGVAPIEYVRSLFEEERLPYEEGWRPTAEPTTLGSLAAMIFELNIANGEELPEGLTLTESTLKAVLRGLDPITGKVLDPVLQVVGGLLGITSSS</sequence>
<feature type="signal peptide" evidence="8">
    <location>
        <begin position="1"/>
        <end position="16"/>
    </location>
</feature>
<evidence type="ECO:0000256" key="2">
    <source>
        <dbReference type="ARBA" id="ARBA00022559"/>
    </source>
</evidence>
<keyword evidence="11" id="KW-1185">Reference proteome</keyword>
<feature type="domain" description="Heme haloperoxidase family profile" evidence="9">
    <location>
        <begin position="56"/>
        <end position="268"/>
    </location>
</feature>
<dbReference type="SUPFAM" id="SSF47571">
    <property type="entry name" value="Cloroperoxidase"/>
    <property type="match status" value="1"/>
</dbReference>
<evidence type="ECO:0000256" key="4">
    <source>
        <dbReference type="ARBA" id="ARBA00022723"/>
    </source>
</evidence>
<comment type="cofactor">
    <cofactor evidence="1">
        <name>heme b</name>
        <dbReference type="ChEBI" id="CHEBI:60344"/>
    </cofactor>
</comment>
<organism evidence="10 11">
    <name type="scientific">Phialocephala subalpina</name>
    <dbReference type="NCBI Taxonomy" id="576137"/>
    <lineage>
        <taxon>Eukaryota</taxon>
        <taxon>Fungi</taxon>
        <taxon>Dikarya</taxon>
        <taxon>Ascomycota</taxon>
        <taxon>Pezizomycotina</taxon>
        <taxon>Leotiomycetes</taxon>
        <taxon>Helotiales</taxon>
        <taxon>Mollisiaceae</taxon>
        <taxon>Phialocephala</taxon>
        <taxon>Phialocephala fortinii species complex</taxon>
    </lineage>
</organism>
<keyword evidence="8" id="KW-0732">Signal</keyword>
<evidence type="ECO:0000256" key="1">
    <source>
        <dbReference type="ARBA" id="ARBA00001970"/>
    </source>
</evidence>
<dbReference type="OrthoDB" id="407298at2759"/>
<keyword evidence="6" id="KW-0408">Iron</keyword>
<dbReference type="Pfam" id="PF01328">
    <property type="entry name" value="Peroxidase_2"/>
    <property type="match status" value="1"/>
</dbReference>
<dbReference type="STRING" id="576137.A0A1L7WJP9"/>
<feature type="chain" id="PRO_5012295683" evidence="8">
    <location>
        <begin position="17"/>
        <end position="324"/>
    </location>
</feature>
<evidence type="ECO:0000256" key="7">
    <source>
        <dbReference type="ARBA" id="ARBA00025795"/>
    </source>
</evidence>
<keyword evidence="5" id="KW-0560">Oxidoreductase</keyword>
<evidence type="ECO:0000256" key="3">
    <source>
        <dbReference type="ARBA" id="ARBA00022617"/>
    </source>
</evidence>
<reference evidence="10 11" key="1">
    <citation type="submission" date="2016-03" db="EMBL/GenBank/DDBJ databases">
        <authorList>
            <person name="Ploux O."/>
        </authorList>
    </citation>
    <scope>NUCLEOTIDE SEQUENCE [LARGE SCALE GENOMIC DNA]</scope>
    <source>
        <strain evidence="10 11">UAMH 11012</strain>
    </source>
</reference>
<dbReference type="AlphaFoldDB" id="A0A1L7WJP9"/>
<dbReference type="GO" id="GO:0046872">
    <property type="term" value="F:metal ion binding"/>
    <property type="evidence" value="ECO:0007669"/>
    <property type="project" value="UniProtKB-KW"/>
</dbReference>
<dbReference type="Gene3D" id="1.10.489.10">
    <property type="entry name" value="Chloroperoxidase-like"/>
    <property type="match status" value="1"/>
</dbReference>
<dbReference type="InterPro" id="IPR000028">
    <property type="entry name" value="Chloroperoxidase"/>
</dbReference>
<accession>A0A1L7WJP9</accession>
<dbReference type="PANTHER" id="PTHR33577">
    <property type="entry name" value="STERIGMATOCYSTIN BIOSYNTHESIS PEROXIDASE STCC-RELATED"/>
    <property type="match status" value="1"/>
</dbReference>
<evidence type="ECO:0000256" key="8">
    <source>
        <dbReference type="SAM" id="SignalP"/>
    </source>
</evidence>
<keyword evidence="3" id="KW-0349">Heme</keyword>
<evidence type="ECO:0000256" key="6">
    <source>
        <dbReference type="ARBA" id="ARBA00023004"/>
    </source>
</evidence>
<evidence type="ECO:0000313" key="10">
    <source>
        <dbReference type="EMBL" id="CZR52968.1"/>
    </source>
</evidence>
<evidence type="ECO:0000256" key="5">
    <source>
        <dbReference type="ARBA" id="ARBA00023002"/>
    </source>
</evidence>
<dbReference type="Proteomes" id="UP000184330">
    <property type="component" value="Unassembled WGS sequence"/>
</dbReference>
<protein>
    <submittedName>
        <fullName evidence="10">Related to chloroperoxidase</fullName>
    </submittedName>
</protein>
<dbReference type="PROSITE" id="PS51405">
    <property type="entry name" value="HEME_HALOPEROXIDASE"/>
    <property type="match status" value="1"/>
</dbReference>
<dbReference type="EMBL" id="FJOG01000003">
    <property type="protein sequence ID" value="CZR52968.1"/>
    <property type="molecule type" value="Genomic_DNA"/>
</dbReference>
<dbReference type="GO" id="GO:0004601">
    <property type="term" value="F:peroxidase activity"/>
    <property type="evidence" value="ECO:0007669"/>
    <property type="project" value="UniProtKB-KW"/>
</dbReference>
<dbReference type="PANTHER" id="PTHR33577:SF9">
    <property type="entry name" value="PEROXIDASE STCC"/>
    <property type="match status" value="1"/>
</dbReference>
<keyword evidence="4" id="KW-0479">Metal-binding</keyword>
<evidence type="ECO:0000259" key="9">
    <source>
        <dbReference type="PROSITE" id="PS51405"/>
    </source>
</evidence>
<proteinExistence type="inferred from homology"/>
<comment type="similarity">
    <text evidence="7">Belongs to the chloroperoxidase family.</text>
</comment>
<evidence type="ECO:0000313" key="11">
    <source>
        <dbReference type="Proteomes" id="UP000184330"/>
    </source>
</evidence>
<keyword evidence="2 10" id="KW-0575">Peroxidase</keyword>
<name>A0A1L7WJP9_9HELO</name>
<gene>
    <name evidence="10" type="ORF">PAC_02846</name>
</gene>